<evidence type="ECO:0000313" key="3">
    <source>
        <dbReference type="Proteomes" id="UP000199413"/>
    </source>
</evidence>
<evidence type="ECO:0000313" key="2">
    <source>
        <dbReference type="EMBL" id="SCL12765.1"/>
    </source>
</evidence>
<evidence type="ECO:0000256" key="1">
    <source>
        <dbReference type="SAM" id="MobiDB-lite"/>
    </source>
</evidence>
<feature type="compositionally biased region" description="Basic residues" evidence="1">
    <location>
        <begin position="1"/>
        <end position="10"/>
    </location>
</feature>
<name>A0A1C6R6Z7_9ACTN</name>
<dbReference type="EMBL" id="FMHV01000001">
    <property type="protein sequence ID" value="SCL12765.1"/>
    <property type="molecule type" value="Genomic_DNA"/>
</dbReference>
<dbReference type="AlphaFoldDB" id="A0A1C6R6Z7"/>
<protein>
    <submittedName>
        <fullName evidence="2">Uncharacterized protein</fullName>
    </submittedName>
</protein>
<proteinExistence type="predicted"/>
<keyword evidence="3" id="KW-1185">Reference proteome</keyword>
<gene>
    <name evidence="2" type="ORF">GA0070624_0001</name>
</gene>
<dbReference type="Proteomes" id="UP000199413">
    <property type="component" value="Unassembled WGS sequence"/>
</dbReference>
<organism evidence="2 3">
    <name type="scientific">Micromonospora rhizosphaerae</name>
    <dbReference type="NCBI Taxonomy" id="568872"/>
    <lineage>
        <taxon>Bacteria</taxon>
        <taxon>Bacillati</taxon>
        <taxon>Actinomycetota</taxon>
        <taxon>Actinomycetes</taxon>
        <taxon>Micromonosporales</taxon>
        <taxon>Micromonosporaceae</taxon>
        <taxon>Micromonospora</taxon>
    </lineage>
</organism>
<feature type="region of interest" description="Disordered" evidence="1">
    <location>
        <begin position="1"/>
        <end position="23"/>
    </location>
</feature>
<accession>A0A1C6R6Z7</accession>
<sequence length="124" mass="14109">MPRAPWRRRRTTDSPRPAGRRWAGRLRRSSTFARQVLLVRVGRRDVDAVPGNDLVVPDHRYTDRQRRRYGRDRFDRAEVEAVVPVSPALAPTSPVDDAPPMSIPLLPGDRTAARRMKFAVVNAC</sequence>
<reference evidence="3" key="1">
    <citation type="submission" date="2016-06" db="EMBL/GenBank/DDBJ databases">
        <authorList>
            <person name="Varghese N."/>
            <person name="Submissions Spin"/>
        </authorList>
    </citation>
    <scope>NUCLEOTIDE SEQUENCE [LARGE SCALE GENOMIC DNA]</scope>
    <source>
        <strain evidence="3">DSM 45431</strain>
    </source>
</reference>
<feature type="non-terminal residue" evidence="2">
    <location>
        <position position="124"/>
    </location>
</feature>